<proteinExistence type="predicted"/>
<dbReference type="SUPFAM" id="SSF56784">
    <property type="entry name" value="HAD-like"/>
    <property type="match status" value="1"/>
</dbReference>
<dbReference type="PANTHER" id="PTHR10000">
    <property type="entry name" value="PHOSPHOSERINE PHOSPHATASE"/>
    <property type="match status" value="1"/>
</dbReference>
<reference evidence="2" key="1">
    <citation type="journal article" date="2019" name="Int. J. Syst. Evol. Microbiol.">
        <title>The Global Catalogue of Microorganisms (GCM) 10K type strain sequencing project: providing services to taxonomists for standard genome sequencing and annotation.</title>
        <authorList>
            <consortium name="The Broad Institute Genomics Platform"/>
            <consortium name="The Broad Institute Genome Sequencing Center for Infectious Disease"/>
            <person name="Wu L."/>
            <person name="Ma J."/>
        </authorList>
    </citation>
    <scope>NUCLEOTIDE SEQUENCE [LARGE SCALE GENOMIC DNA]</scope>
    <source>
        <strain evidence="2">CGMCC 1.15790</strain>
    </source>
</reference>
<dbReference type="NCBIfam" id="TIGR01484">
    <property type="entry name" value="HAD-SF-IIB"/>
    <property type="match status" value="1"/>
</dbReference>
<evidence type="ECO:0000313" key="2">
    <source>
        <dbReference type="Proteomes" id="UP001596143"/>
    </source>
</evidence>
<keyword evidence="1" id="KW-0378">Hydrolase</keyword>
<dbReference type="Gene3D" id="3.30.1240.10">
    <property type="match status" value="1"/>
</dbReference>
<dbReference type="InterPro" id="IPR006379">
    <property type="entry name" value="HAD-SF_hydro_IIB"/>
</dbReference>
<dbReference type="InterPro" id="IPR036412">
    <property type="entry name" value="HAD-like_sf"/>
</dbReference>
<dbReference type="EMBL" id="JBHSPF010000030">
    <property type="protein sequence ID" value="MFC5628764.1"/>
    <property type="molecule type" value="Genomic_DNA"/>
</dbReference>
<accession>A0ABW0U946</accession>
<sequence>MSYKLLALSVDGVLLKSNERMSKETKEAIEFTRKKGVHVVLVTNRSFPSAKKIAKQLKMEHEMISHGGALLSGISGLPILELQMNTDVVYDVTQLMERYPCRIQLENQEMELENKHPQTRKGLGKIQFSLGEGLFQPKTYTDFISTKVYEKQLNGLRLFGEFENEKDAQRCSAQIKESIPDILVEEWGTQLIIKHKEATKMKTLSYLLHELGIFPEEMIYIGSGLSDIEAVRMAGIGVAMGQSPDSLKETANWVTRSNDQNGMAYMIKEVFRKQMKVQI</sequence>
<dbReference type="Proteomes" id="UP001596143">
    <property type="component" value="Unassembled WGS sequence"/>
</dbReference>
<dbReference type="Pfam" id="PF08282">
    <property type="entry name" value="Hydrolase_3"/>
    <property type="match status" value="1"/>
</dbReference>
<gene>
    <name evidence="1" type="ORF">ACFPTR_07625</name>
</gene>
<dbReference type="GO" id="GO:0016787">
    <property type="term" value="F:hydrolase activity"/>
    <property type="evidence" value="ECO:0007669"/>
    <property type="project" value="UniProtKB-KW"/>
</dbReference>
<name>A0ABW0U946_9BACI</name>
<dbReference type="RefSeq" id="WP_270895337.1">
    <property type="nucleotide sequence ID" value="NZ_JBHSPF010000030.1"/>
</dbReference>
<evidence type="ECO:0000313" key="1">
    <source>
        <dbReference type="EMBL" id="MFC5628764.1"/>
    </source>
</evidence>
<dbReference type="InterPro" id="IPR023214">
    <property type="entry name" value="HAD_sf"/>
</dbReference>
<dbReference type="Gene3D" id="3.40.50.1000">
    <property type="entry name" value="HAD superfamily/HAD-like"/>
    <property type="match status" value="1"/>
</dbReference>
<comment type="caution">
    <text evidence="1">The sequence shown here is derived from an EMBL/GenBank/DDBJ whole genome shotgun (WGS) entry which is preliminary data.</text>
</comment>
<keyword evidence="2" id="KW-1185">Reference proteome</keyword>
<dbReference type="PANTHER" id="PTHR10000:SF50">
    <property type="entry name" value="STRESS RESPONSE PROTEIN YHAX"/>
    <property type="match status" value="1"/>
</dbReference>
<organism evidence="1 2">
    <name type="scientific">Aliibacillus thermotolerans</name>
    <dbReference type="NCBI Taxonomy" id="1834418"/>
    <lineage>
        <taxon>Bacteria</taxon>
        <taxon>Bacillati</taxon>
        <taxon>Bacillota</taxon>
        <taxon>Bacilli</taxon>
        <taxon>Bacillales</taxon>
        <taxon>Bacillaceae</taxon>
        <taxon>Aliibacillus</taxon>
    </lineage>
</organism>
<protein>
    <submittedName>
        <fullName evidence="1">HAD-IIB family hydrolase</fullName>
    </submittedName>
</protein>